<feature type="domain" description="HTH gntR-type" evidence="4">
    <location>
        <begin position="1"/>
        <end position="56"/>
    </location>
</feature>
<keyword evidence="6" id="KW-1185">Reference proteome</keyword>
<evidence type="ECO:0000259" key="4">
    <source>
        <dbReference type="PROSITE" id="PS50949"/>
    </source>
</evidence>
<dbReference type="GO" id="GO:0003700">
    <property type="term" value="F:DNA-binding transcription factor activity"/>
    <property type="evidence" value="ECO:0007669"/>
    <property type="project" value="InterPro"/>
</dbReference>
<keyword evidence="1" id="KW-0805">Transcription regulation</keyword>
<dbReference type="PROSITE" id="PS50949">
    <property type="entry name" value="HTH_GNTR"/>
    <property type="match status" value="1"/>
</dbReference>
<evidence type="ECO:0000313" key="6">
    <source>
        <dbReference type="Proteomes" id="UP000046155"/>
    </source>
</evidence>
<keyword evidence="2" id="KW-0238">DNA-binding</keyword>
<dbReference type="PRINTS" id="PR00035">
    <property type="entry name" value="HTHGNTR"/>
</dbReference>
<accession>A0A0B7MJW4</accession>
<gene>
    <name evidence="5" type="ORF">SSCH_800006</name>
</gene>
<evidence type="ECO:0000256" key="2">
    <source>
        <dbReference type="ARBA" id="ARBA00023125"/>
    </source>
</evidence>
<evidence type="ECO:0000256" key="3">
    <source>
        <dbReference type="ARBA" id="ARBA00023163"/>
    </source>
</evidence>
<dbReference type="InterPro" id="IPR008920">
    <property type="entry name" value="TF_FadR/GntR_C"/>
</dbReference>
<dbReference type="InterPro" id="IPR036388">
    <property type="entry name" value="WH-like_DNA-bd_sf"/>
</dbReference>
<dbReference type="SMART" id="SM00895">
    <property type="entry name" value="FCD"/>
    <property type="match status" value="1"/>
</dbReference>
<name>A0A0B7MJW4_9FIRM</name>
<dbReference type="RefSeq" id="WP_084711219.1">
    <property type="nucleotide sequence ID" value="NZ_CDRZ01000281.1"/>
</dbReference>
<dbReference type="InterPro" id="IPR011711">
    <property type="entry name" value="GntR_C"/>
</dbReference>
<dbReference type="PANTHER" id="PTHR43537:SF5">
    <property type="entry name" value="UXU OPERON TRANSCRIPTIONAL REGULATOR"/>
    <property type="match status" value="1"/>
</dbReference>
<dbReference type="InterPro" id="IPR036390">
    <property type="entry name" value="WH_DNA-bd_sf"/>
</dbReference>
<sequence length="219" mass="24565">MISDGTLKAGDKLLPERDLAEMLGVSRASIREAISALAVLGVLEVRRGEGTFINGKFTRDSFNPLSILMLLDKTLEVLEIRKILESEGAALAAERASEDDIQKIGKAVDDMEEDVKKGGLGDEGDYVFHYNINQAAHNCILLQMIDAIMETVKMSLKVSRQSLYKLPKAPEILLEQHRAIFDSIAKRDAQKAKEEMKKHLEYVEEKILYFENEAERGDK</sequence>
<dbReference type="SMART" id="SM00345">
    <property type="entry name" value="HTH_GNTR"/>
    <property type="match status" value="1"/>
</dbReference>
<dbReference type="InterPro" id="IPR000524">
    <property type="entry name" value="Tscrpt_reg_HTH_GntR"/>
</dbReference>
<dbReference type="Pfam" id="PF07729">
    <property type="entry name" value="FCD"/>
    <property type="match status" value="1"/>
</dbReference>
<dbReference type="Proteomes" id="UP000046155">
    <property type="component" value="Unassembled WGS sequence"/>
</dbReference>
<dbReference type="CDD" id="cd07377">
    <property type="entry name" value="WHTH_GntR"/>
    <property type="match status" value="1"/>
</dbReference>
<dbReference type="OrthoDB" id="9799482at2"/>
<proteinExistence type="predicted"/>
<evidence type="ECO:0000313" key="5">
    <source>
        <dbReference type="EMBL" id="CEO90315.1"/>
    </source>
</evidence>
<dbReference type="EMBL" id="CDRZ01000281">
    <property type="protein sequence ID" value="CEO90315.1"/>
    <property type="molecule type" value="Genomic_DNA"/>
</dbReference>
<dbReference type="Gene3D" id="1.20.120.530">
    <property type="entry name" value="GntR ligand-binding domain-like"/>
    <property type="match status" value="1"/>
</dbReference>
<protein>
    <submittedName>
        <fullName evidence="5">Transcriptional regulator, GntR family</fullName>
    </submittedName>
</protein>
<dbReference type="Gene3D" id="1.10.10.10">
    <property type="entry name" value="Winged helix-like DNA-binding domain superfamily/Winged helix DNA-binding domain"/>
    <property type="match status" value="1"/>
</dbReference>
<evidence type="ECO:0000256" key="1">
    <source>
        <dbReference type="ARBA" id="ARBA00023015"/>
    </source>
</evidence>
<dbReference type="SUPFAM" id="SSF46785">
    <property type="entry name" value="Winged helix' DNA-binding domain"/>
    <property type="match status" value="1"/>
</dbReference>
<dbReference type="GO" id="GO:0003677">
    <property type="term" value="F:DNA binding"/>
    <property type="evidence" value="ECO:0007669"/>
    <property type="project" value="UniProtKB-KW"/>
</dbReference>
<keyword evidence="3" id="KW-0804">Transcription</keyword>
<organism evidence="5 6">
    <name type="scientific">Syntrophaceticus schinkii</name>
    <dbReference type="NCBI Taxonomy" id="499207"/>
    <lineage>
        <taxon>Bacteria</taxon>
        <taxon>Bacillati</taxon>
        <taxon>Bacillota</taxon>
        <taxon>Clostridia</taxon>
        <taxon>Thermoanaerobacterales</taxon>
        <taxon>Thermoanaerobacterales Family III. Incertae Sedis</taxon>
        <taxon>Syntrophaceticus</taxon>
    </lineage>
</organism>
<dbReference type="PANTHER" id="PTHR43537">
    <property type="entry name" value="TRANSCRIPTIONAL REGULATOR, GNTR FAMILY"/>
    <property type="match status" value="1"/>
</dbReference>
<dbReference type="SUPFAM" id="SSF48008">
    <property type="entry name" value="GntR ligand-binding domain-like"/>
    <property type="match status" value="1"/>
</dbReference>
<dbReference type="AlphaFoldDB" id="A0A0B7MJW4"/>
<dbReference type="Pfam" id="PF00392">
    <property type="entry name" value="GntR"/>
    <property type="match status" value="1"/>
</dbReference>
<reference evidence="6" key="1">
    <citation type="submission" date="2015-01" db="EMBL/GenBank/DDBJ databases">
        <authorList>
            <person name="Manzoor Shahid"/>
            <person name="Zubair Saima"/>
        </authorList>
    </citation>
    <scope>NUCLEOTIDE SEQUENCE [LARGE SCALE GENOMIC DNA]</scope>
    <source>
        <strain evidence="6">Sp3</strain>
    </source>
</reference>